<sequence length="129" mass="15011">MPPLLIGPTESSYMMRRLFEAIFIRYCRVRLQIVFDLHLEVGKQYASFSFPATGPYLHLAGDICRLIDYDEYLVFLQSLSARYKKVFLVLGNHEFYVYGLTYESGLDQAQRPARERVLADTVVLLHRAQ</sequence>
<evidence type="ECO:0008006" key="3">
    <source>
        <dbReference type="Google" id="ProtNLM"/>
    </source>
</evidence>
<reference evidence="1 2" key="1">
    <citation type="journal article" date="2015" name="BMC Genomics">
        <title>Gene expression during zombie ant biting behavior reflects the complexity underlying fungal parasitic behavioral manipulation.</title>
        <authorList>
            <person name="de Bekker C."/>
            <person name="Ohm R.A."/>
            <person name="Loreto R.G."/>
            <person name="Sebastian A."/>
            <person name="Albert I."/>
            <person name="Merrow M."/>
            <person name="Brachmann A."/>
            <person name="Hughes D.P."/>
        </authorList>
    </citation>
    <scope>NUCLEOTIDE SEQUENCE [LARGE SCALE GENOMIC DNA]</scope>
    <source>
        <strain evidence="1 2">SC16a</strain>
    </source>
</reference>
<organism evidence="1 2">
    <name type="scientific">Ophiocordyceps unilateralis</name>
    <name type="common">Zombie-ant fungus</name>
    <name type="synonym">Torrubia unilateralis</name>
    <dbReference type="NCBI Taxonomy" id="268505"/>
    <lineage>
        <taxon>Eukaryota</taxon>
        <taxon>Fungi</taxon>
        <taxon>Dikarya</taxon>
        <taxon>Ascomycota</taxon>
        <taxon>Pezizomycotina</taxon>
        <taxon>Sordariomycetes</taxon>
        <taxon>Hypocreomycetidae</taxon>
        <taxon>Hypocreales</taxon>
        <taxon>Ophiocordycipitaceae</taxon>
        <taxon>Ophiocordyceps</taxon>
    </lineage>
</organism>
<keyword evidence="2" id="KW-1185">Reference proteome</keyword>
<dbReference type="OrthoDB" id="550558at2759"/>
<protein>
    <recommendedName>
        <fullName evidence="3">Calcineurin-like phosphoesterase domain-containing protein</fullName>
    </recommendedName>
</protein>
<gene>
    <name evidence="1" type="ORF">XA68_10616</name>
</gene>
<accession>A0A2A9P2P6</accession>
<reference evidence="1 2" key="2">
    <citation type="journal article" date="2017" name="Sci. Rep.">
        <title>Ant-infecting Ophiocordyceps genomes reveal a high diversity of potential behavioral manipulation genes and a possible major role for enterotoxins.</title>
        <authorList>
            <person name="de Bekker C."/>
            <person name="Ohm R.A."/>
            <person name="Evans H.C."/>
            <person name="Brachmann A."/>
            <person name="Hughes D.P."/>
        </authorList>
    </citation>
    <scope>NUCLEOTIDE SEQUENCE [LARGE SCALE GENOMIC DNA]</scope>
    <source>
        <strain evidence="1 2">SC16a</strain>
    </source>
</reference>
<dbReference type="Proteomes" id="UP000037136">
    <property type="component" value="Unassembled WGS sequence"/>
</dbReference>
<dbReference type="PANTHER" id="PTHR37844">
    <property type="entry name" value="SER/THR PROTEIN PHOSPHATASE SUPERFAMILY (AFU_ORTHOLOGUE AFUA_1G14840)"/>
    <property type="match status" value="1"/>
</dbReference>
<dbReference type="InterPro" id="IPR029052">
    <property type="entry name" value="Metallo-depent_PP-like"/>
</dbReference>
<evidence type="ECO:0000313" key="2">
    <source>
        <dbReference type="Proteomes" id="UP000037136"/>
    </source>
</evidence>
<name>A0A2A9P2P6_OPHUN</name>
<comment type="caution">
    <text evidence="1">The sequence shown here is derived from an EMBL/GenBank/DDBJ whole genome shotgun (WGS) entry which is preliminary data.</text>
</comment>
<evidence type="ECO:0000313" key="1">
    <source>
        <dbReference type="EMBL" id="PFH55143.1"/>
    </source>
</evidence>
<dbReference type="PANTHER" id="PTHR37844:SF1">
    <property type="entry name" value="CALCINEURIN-LIKE PHOSPHOESTERASE DOMAIN-CONTAINING PROTEIN"/>
    <property type="match status" value="1"/>
</dbReference>
<dbReference type="SUPFAM" id="SSF56300">
    <property type="entry name" value="Metallo-dependent phosphatases"/>
    <property type="match status" value="1"/>
</dbReference>
<dbReference type="AlphaFoldDB" id="A0A2A9P2P6"/>
<proteinExistence type="predicted"/>
<dbReference type="EMBL" id="LAZP02001161">
    <property type="protein sequence ID" value="PFH55143.1"/>
    <property type="molecule type" value="Genomic_DNA"/>
</dbReference>